<sequence length="198" mass="22953">MKTRSQIAMKILETIGGAALETSDILLAIMTSSYGSSHSRIERRKEEIQQVRGKIIAELKEKQKLYNLISYLKKGGLVIKKRKSNREIWGMTEKGEKELKKLKTYYGESVLPPRRYKSEASDSLTIIAFDIPEKERQKRDWLRRKLIEMKFKLVQGSVWAGKRKIPEDFVEDLNLCKLLPCVEIFTVSKTGTLDRLFL</sequence>
<dbReference type="Proteomes" id="UP000033882">
    <property type="component" value="Unassembled WGS sequence"/>
</dbReference>
<organism evidence="2 3">
    <name type="scientific">Candidatus Wolfebacteria bacterium GW2011_GWA2_47_9b</name>
    <dbReference type="NCBI Taxonomy" id="1619005"/>
    <lineage>
        <taxon>Bacteria</taxon>
        <taxon>Candidatus Wolfeibacteriota</taxon>
    </lineage>
</organism>
<evidence type="ECO:0000259" key="1">
    <source>
        <dbReference type="Pfam" id="PF20803"/>
    </source>
</evidence>
<evidence type="ECO:0000313" key="3">
    <source>
        <dbReference type="Proteomes" id="UP000033882"/>
    </source>
</evidence>
<accession>A0A0G1U361</accession>
<feature type="domain" description="Transcriptional repressor PaaX-like central Cas2-like" evidence="1">
    <location>
        <begin position="125"/>
        <end position="191"/>
    </location>
</feature>
<evidence type="ECO:0000313" key="2">
    <source>
        <dbReference type="EMBL" id="KKU88516.1"/>
    </source>
</evidence>
<reference evidence="2 3" key="1">
    <citation type="journal article" date="2015" name="Nature">
        <title>rRNA introns, odd ribosomes, and small enigmatic genomes across a large radiation of phyla.</title>
        <authorList>
            <person name="Brown C.T."/>
            <person name="Hug L.A."/>
            <person name="Thomas B.C."/>
            <person name="Sharon I."/>
            <person name="Castelle C.J."/>
            <person name="Singh A."/>
            <person name="Wilkins M.J."/>
            <person name="Williams K.H."/>
            <person name="Banfield J.F."/>
        </authorList>
    </citation>
    <scope>NUCLEOTIDE SEQUENCE [LARGE SCALE GENOMIC DNA]</scope>
</reference>
<dbReference type="Pfam" id="PF20803">
    <property type="entry name" value="PaaX_M"/>
    <property type="match status" value="1"/>
</dbReference>
<dbReference type="InterPro" id="IPR048846">
    <property type="entry name" value="PaaX-like_central"/>
</dbReference>
<dbReference type="EMBL" id="LCPB01000028">
    <property type="protein sequence ID" value="KKU88516.1"/>
    <property type="molecule type" value="Genomic_DNA"/>
</dbReference>
<dbReference type="AlphaFoldDB" id="A0A0G1U361"/>
<protein>
    <recommendedName>
        <fullName evidence="1">Transcriptional repressor PaaX-like central Cas2-like domain-containing protein</fullName>
    </recommendedName>
</protein>
<gene>
    <name evidence="2" type="ORF">UY19_C0028G0010</name>
</gene>
<name>A0A0G1U361_9BACT</name>
<comment type="caution">
    <text evidence="2">The sequence shown here is derived from an EMBL/GenBank/DDBJ whole genome shotgun (WGS) entry which is preliminary data.</text>
</comment>
<proteinExistence type="predicted"/>